<dbReference type="GO" id="GO:0071978">
    <property type="term" value="P:bacterial-type flagellum-dependent swarming motility"/>
    <property type="evidence" value="ECO:0007669"/>
    <property type="project" value="TreeGrafter"/>
</dbReference>
<evidence type="ECO:0000256" key="5">
    <source>
        <dbReference type="ARBA" id="ARBA00022500"/>
    </source>
</evidence>
<sequence>MKIVLIVVGVLILIGGSIGATLFLTGALNKSPEGQTQAAAPAHGAAPAPAHSAAPAPAHGAAAAGAAAIYQAIDPPFIVNFEDQGVLRYLQIGLAAQTRLQPVADAITANMPQIRNNLIMLFADQKLERLTTNEGKEQLRMQALTQIQAVLTKEIGYPGVDAVYFTIFVLQ</sequence>
<comment type="similarity">
    <text evidence="3 10">Belongs to the FliL family.</text>
</comment>
<evidence type="ECO:0000256" key="7">
    <source>
        <dbReference type="ARBA" id="ARBA00022779"/>
    </source>
</evidence>
<dbReference type="AlphaFoldDB" id="A0A7U7GEY2"/>
<evidence type="ECO:0000256" key="2">
    <source>
        <dbReference type="ARBA" id="ARBA00004162"/>
    </source>
</evidence>
<evidence type="ECO:0000313" key="12">
    <source>
        <dbReference type="EMBL" id="CDH47140.1"/>
    </source>
</evidence>
<organism evidence="12 13">
    <name type="scientific">Candidatus Contendobacter odensis Run_B_J11</name>
    <dbReference type="NCBI Taxonomy" id="1400861"/>
    <lineage>
        <taxon>Bacteria</taxon>
        <taxon>Pseudomonadati</taxon>
        <taxon>Pseudomonadota</taxon>
        <taxon>Gammaproteobacteria</taxon>
        <taxon>Candidatus Competibacteraceae</taxon>
        <taxon>Candidatus Contendibacter</taxon>
    </lineage>
</organism>
<dbReference type="Pfam" id="PF03748">
    <property type="entry name" value="FliL"/>
    <property type="match status" value="1"/>
</dbReference>
<dbReference type="GO" id="GO:0005886">
    <property type="term" value="C:plasma membrane"/>
    <property type="evidence" value="ECO:0007669"/>
    <property type="project" value="UniProtKB-SubCell"/>
</dbReference>
<keyword evidence="8" id="KW-1133">Transmembrane helix</keyword>
<dbReference type="Proteomes" id="UP000019184">
    <property type="component" value="Unassembled WGS sequence"/>
</dbReference>
<dbReference type="PANTHER" id="PTHR35091">
    <property type="entry name" value="FLAGELLAR PROTEIN FLIL"/>
    <property type="match status" value="1"/>
</dbReference>
<proteinExistence type="inferred from homology"/>
<dbReference type="OrthoDB" id="5616092at2"/>
<dbReference type="GO" id="GO:0009425">
    <property type="term" value="C:bacterial-type flagellum basal body"/>
    <property type="evidence" value="ECO:0007669"/>
    <property type="project" value="InterPro"/>
</dbReference>
<dbReference type="RefSeq" id="WP_051498071.1">
    <property type="nucleotide sequence ID" value="NZ_CBTK010000294.1"/>
</dbReference>
<keyword evidence="7 10" id="KW-0283">Flagellar rotation</keyword>
<evidence type="ECO:0000256" key="6">
    <source>
        <dbReference type="ARBA" id="ARBA00022692"/>
    </source>
</evidence>
<evidence type="ECO:0000313" key="13">
    <source>
        <dbReference type="Proteomes" id="UP000019184"/>
    </source>
</evidence>
<keyword evidence="12" id="KW-0282">Flagellum</keyword>
<evidence type="ECO:0000256" key="1">
    <source>
        <dbReference type="ARBA" id="ARBA00002254"/>
    </source>
</evidence>
<evidence type="ECO:0000256" key="11">
    <source>
        <dbReference type="SAM" id="MobiDB-lite"/>
    </source>
</evidence>
<comment type="caution">
    <text evidence="12">The sequence shown here is derived from an EMBL/GenBank/DDBJ whole genome shotgun (WGS) entry which is preliminary data.</text>
</comment>
<feature type="compositionally biased region" description="Low complexity" evidence="11">
    <location>
        <begin position="38"/>
        <end position="54"/>
    </location>
</feature>
<keyword evidence="6" id="KW-0812">Transmembrane</keyword>
<dbReference type="EMBL" id="CBTK010000294">
    <property type="protein sequence ID" value="CDH47140.1"/>
    <property type="molecule type" value="Genomic_DNA"/>
</dbReference>
<keyword evidence="12" id="KW-0969">Cilium</keyword>
<dbReference type="InterPro" id="IPR005503">
    <property type="entry name" value="FliL"/>
</dbReference>
<keyword evidence="9 10" id="KW-0472">Membrane</keyword>
<gene>
    <name evidence="12" type="ORF">BN874_760004</name>
</gene>
<reference evidence="12 13" key="1">
    <citation type="journal article" date="2014" name="ISME J.">
        <title>Candidatus Competibacter-lineage genomes retrieved from metagenomes reveal functional metabolic diversity.</title>
        <authorList>
            <person name="McIlroy S.J."/>
            <person name="Albertsen M."/>
            <person name="Andresen E.K."/>
            <person name="Saunders A.M."/>
            <person name="Kristiansen R."/>
            <person name="Stokholm-Bjerregaard M."/>
            <person name="Nielsen K.L."/>
            <person name="Nielsen P.H."/>
        </authorList>
    </citation>
    <scope>NUCLEOTIDE SEQUENCE [LARGE SCALE GENOMIC DNA]</scope>
    <source>
        <strain evidence="12 13">Run_B_J11</strain>
    </source>
</reference>
<comment type="function">
    <text evidence="1 10">Controls the rotational direction of flagella during chemotaxis.</text>
</comment>
<evidence type="ECO:0000256" key="3">
    <source>
        <dbReference type="ARBA" id="ARBA00008281"/>
    </source>
</evidence>
<evidence type="ECO:0000256" key="4">
    <source>
        <dbReference type="ARBA" id="ARBA00022475"/>
    </source>
</evidence>
<dbReference type="PANTHER" id="PTHR35091:SF2">
    <property type="entry name" value="FLAGELLAR PROTEIN FLIL"/>
    <property type="match status" value="1"/>
</dbReference>
<keyword evidence="13" id="KW-1185">Reference proteome</keyword>
<keyword evidence="4" id="KW-1003">Cell membrane</keyword>
<keyword evidence="5 10" id="KW-0145">Chemotaxis</keyword>
<protein>
    <recommendedName>
        <fullName evidence="10">Flagellar protein FliL</fullName>
    </recommendedName>
</protein>
<keyword evidence="12" id="KW-0966">Cell projection</keyword>
<dbReference type="GO" id="GO:0006935">
    <property type="term" value="P:chemotaxis"/>
    <property type="evidence" value="ECO:0007669"/>
    <property type="project" value="UniProtKB-KW"/>
</dbReference>
<comment type="subcellular location">
    <subcellularLocation>
        <location evidence="10">Cell inner membrane</location>
    </subcellularLocation>
    <subcellularLocation>
        <location evidence="2">Cell membrane</location>
        <topology evidence="2">Single-pass membrane protein</topology>
    </subcellularLocation>
</comment>
<keyword evidence="10" id="KW-0997">Cell inner membrane</keyword>
<evidence type="ECO:0000256" key="9">
    <source>
        <dbReference type="ARBA" id="ARBA00023136"/>
    </source>
</evidence>
<accession>A0A7U7GEY2</accession>
<name>A0A7U7GEY2_9GAMM</name>
<feature type="region of interest" description="Disordered" evidence="11">
    <location>
        <begin position="34"/>
        <end position="54"/>
    </location>
</feature>
<evidence type="ECO:0000256" key="8">
    <source>
        <dbReference type="ARBA" id="ARBA00022989"/>
    </source>
</evidence>
<evidence type="ECO:0000256" key="10">
    <source>
        <dbReference type="RuleBase" id="RU364125"/>
    </source>
</evidence>